<sequence length="144" mass="16719">MKLSIKEVNTEIENFTGNKSDPAFKRISSRLVHLSNRVANLKVESDEEATAQNTIKTKIIMLEADLSEKINNNSPSFNTSTVSTEQVTCPSYKSVDVYKWGVYYDGNNLFDFLEHVEMLRMKQQVFQRSCDLLKDDVLFWYLYE</sequence>
<keyword evidence="2" id="KW-1185">Reference proteome</keyword>
<accession>A0A9P0CHD4</accession>
<protein>
    <submittedName>
        <fullName evidence="1">Uncharacterized protein</fullName>
    </submittedName>
</protein>
<dbReference type="OrthoDB" id="6777704at2759"/>
<evidence type="ECO:0000313" key="2">
    <source>
        <dbReference type="Proteomes" id="UP001153636"/>
    </source>
</evidence>
<dbReference type="Proteomes" id="UP001153636">
    <property type="component" value="Chromosome 1"/>
</dbReference>
<organism evidence="1 2">
    <name type="scientific">Psylliodes chrysocephalus</name>
    <dbReference type="NCBI Taxonomy" id="3402493"/>
    <lineage>
        <taxon>Eukaryota</taxon>
        <taxon>Metazoa</taxon>
        <taxon>Ecdysozoa</taxon>
        <taxon>Arthropoda</taxon>
        <taxon>Hexapoda</taxon>
        <taxon>Insecta</taxon>
        <taxon>Pterygota</taxon>
        <taxon>Neoptera</taxon>
        <taxon>Endopterygota</taxon>
        <taxon>Coleoptera</taxon>
        <taxon>Polyphaga</taxon>
        <taxon>Cucujiformia</taxon>
        <taxon>Chrysomeloidea</taxon>
        <taxon>Chrysomelidae</taxon>
        <taxon>Galerucinae</taxon>
        <taxon>Alticini</taxon>
        <taxon>Psylliodes</taxon>
    </lineage>
</organism>
<dbReference type="AlphaFoldDB" id="A0A9P0CHD4"/>
<reference evidence="1" key="1">
    <citation type="submission" date="2022-01" db="EMBL/GenBank/DDBJ databases">
        <authorList>
            <person name="King R."/>
        </authorList>
    </citation>
    <scope>NUCLEOTIDE SEQUENCE</scope>
</reference>
<dbReference type="EMBL" id="OV651813">
    <property type="protein sequence ID" value="CAH1098672.1"/>
    <property type="molecule type" value="Genomic_DNA"/>
</dbReference>
<proteinExistence type="predicted"/>
<evidence type="ECO:0000313" key="1">
    <source>
        <dbReference type="EMBL" id="CAH1098672.1"/>
    </source>
</evidence>
<gene>
    <name evidence="1" type="ORF">PSYICH_LOCUS749</name>
</gene>
<name>A0A9P0CHD4_9CUCU</name>